<sequence length="210" mass="21571">MRTEDLITALAADASVKKAGLDQVWSVALFGGVAIAGLVFLVGIGPRPDFLAAVQTIRFDFKFVLTLSLAISAFAVLRKTAVPGARIGLPLLLIAPALGLLAVIAELIVLPTNAWAMAAIGKNALYCLTLIPLISIAPVIALTSGLRRGAPTNPTLSGALAGLTAGAIGATLYAAHCTDDSPLFVMIWYPIAVAAVTAAGAVLGRVFARW</sequence>
<feature type="transmembrane region" description="Helical" evidence="1">
    <location>
        <begin position="187"/>
        <end position="208"/>
    </location>
</feature>
<dbReference type="EMBL" id="BMKB01000001">
    <property type="protein sequence ID" value="GGA39174.1"/>
    <property type="molecule type" value="Genomic_DNA"/>
</dbReference>
<keyword evidence="3" id="KW-1185">Reference proteome</keyword>
<accession>A0A916R6I2</accession>
<evidence type="ECO:0000256" key="1">
    <source>
        <dbReference type="SAM" id="Phobius"/>
    </source>
</evidence>
<dbReference type="OrthoDB" id="7764375at2"/>
<evidence type="ECO:0000313" key="2">
    <source>
        <dbReference type="EMBL" id="GGA39174.1"/>
    </source>
</evidence>
<dbReference type="RefSeq" id="WP_127073392.1">
    <property type="nucleotide sequence ID" value="NZ_BMKB01000001.1"/>
</dbReference>
<feature type="transmembrane region" description="Helical" evidence="1">
    <location>
        <begin position="89"/>
        <end position="111"/>
    </location>
</feature>
<dbReference type="Pfam" id="PF06532">
    <property type="entry name" value="NrsF"/>
    <property type="match status" value="1"/>
</dbReference>
<feature type="transmembrane region" description="Helical" evidence="1">
    <location>
        <begin position="123"/>
        <end position="143"/>
    </location>
</feature>
<keyword evidence="1" id="KW-0812">Transmembrane</keyword>
<organism evidence="2 3">
    <name type="scientific">Pelagibacterium lentulum</name>
    <dbReference type="NCBI Taxonomy" id="2029865"/>
    <lineage>
        <taxon>Bacteria</taxon>
        <taxon>Pseudomonadati</taxon>
        <taxon>Pseudomonadota</taxon>
        <taxon>Alphaproteobacteria</taxon>
        <taxon>Hyphomicrobiales</taxon>
        <taxon>Devosiaceae</taxon>
        <taxon>Pelagibacterium</taxon>
    </lineage>
</organism>
<protein>
    <recommendedName>
        <fullName evidence="4">DUF1109 family protein</fullName>
    </recommendedName>
</protein>
<evidence type="ECO:0008006" key="4">
    <source>
        <dbReference type="Google" id="ProtNLM"/>
    </source>
</evidence>
<name>A0A916R6I2_9HYPH</name>
<proteinExistence type="predicted"/>
<keyword evidence="1" id="KW-0472">Membrane</keyword>
<dbReference type="InterPro" id="IPR009495">
    <property type="entry name" value="NrsF"/>
</dbReference>
<dbReference type="Proteomes" id="UP000596977">
    <property type="component" value="Unassembled WGS sequence"/>
</dbReference>
<keyword evidence="1" id="KW-1133">Transmembrane helix</keyword>
<evidence type="ECO:0000313" key="3">
    <source>
        <dbReference type="Proteomes" id="UP000596977"/>
    </source>
</evidence>
<feature type="transmembrane region" description="Helical" evidence="1">
    <location>
        <begin position="57"/>
        <end position="77"/>
    </location>
</feature>
<dbReference type="AlphaFoldDB" id="A0A916R6I2"/>
<reference evidence="2 3" key="1">
    <citation type="journal article" date="2014" name="Int. J. Syst. Evol. Microbiol.">
        <title>Complete genome sequence of Corynebacterium casei LMG S-19264T (=DSM 44701T), isolated from a smear-ripened cheese.</title>
        <authorList>
            <consortium name="US DOE Joint Genome Institute (JGI-PGF)"/>
            <person name="Walter F."/>
            <person name="Albersmeier A."/>
            <person name="Kalinowski J."/>
            <person name="Ruckert C."/>
        </authorList>
    </citation>
    <scope>NUCLEOTIDE SEQUENCE [LARGE SCALE GENOMIC DNA]</scope>
    <source>
        <strain evidence="2 3">CGMCC 1.15896</strain>
    </source>
</reference>
<feature type="transmembrane region" description="Helical" evidence="1">
    <location>
        <begin position="155"/>
        <end position="175"/>
    </location>
</feature>
<comment type="caution">
    <text evidence="2">The sequence shown here is derived from an EMBL/GenBank/DDBJ whole genome shotgun (WGS) entry which is preliminary data.</text>
</comment>
<gene>
    <name evidence="2" type="ORF">GCM10011499_05770</name>
</gene>
<feature type="transmembrane region" description="Helical" evidence="1">
    <location>
        <begin position="24"/>
        <end position="45"/>
    </location>
</feature>